<dbReference type="RefSeq" id="WP_076381057.1">
    <property type="nucleotide sequence ID" value="NZ_AP017422.1"/>
</dbReference>
<name>A0A173MEE0_9BACT</name>
<proteinExistence type="predicted"/>
<feature type="transmembrane region" description="Helical" evidence="1">
    <location>
        <begin position="21"/>
        <end position="40"/>
    </location>
</feature>
<feature type="transmembrane region" description="Helical" evidence="1">
    <location>
        <begin position="46"/>
        <end position="70"/>
    </location>
</feature>
<evidence type="ECO:0000256" key="1">
    <source>
        <dbReference type="SAM" id="Phobius"/>
    </source>
</evidence>
<organism evidence="2 3">
    <name type="scientific">Filimonas lacunae</name>
    <dbReference type="NCBI Taxonomy" id="477680"/>
    <lineage>
        <taxon>Bacteria</taxon>
        <taxon>Pseudomonadati</taxon>
        <taxon>Bacteroidota</taxon>
        <taxon>Chitinophagia</taxon>
        <taxon>Chitinophagales</taxon>
        <taxon>Chitinophagaceae</taxon>
        <taxon>Filimonas</taxon>
    </lineage>
</organism>
<reference evidence="3" key="1">
    <citation type="submission" date="2017-01" db="EMBL/GenBank/DDBJ databases">
        <authorList>
            <person name="Varghese N."/>
            <person name="Submissions S."/>
        </authorList>
    </citation>
    <scope>NUCLEOTIDE SEQUENCE [LARGE SCALE GENOMIC DNA]</scope>
    <source>
        <strain evidence="3">DSM 21054</strain>
    </source>
</reference>
<dbReference type="OrthoDB" id="9850531at2"/>
<dbReference type="STRING" id="477680.SAMN05421788_10813"/>
<dbReference type="AlphaFoldDB" id="A0A173MEE0"/>
<dbReference type="KEGG" id="fln:FLA_1861"/>
<sequence>MKQHYPLAQVGRIIIYPDKQLRHAGLISLALAGACSIMAFHFTPVWLYAALLLMIAAVVLIATSGWCVVFDTNTAAIHYSWLRVFNWLLVKFENIDNIGPAPGKIYGVCYKVTCKSGKRIRISTLYSTQGRGQLKYEASVLPVLENMIQSTFVEKEHYSCLSL</sequence>
<keyword evidence="1" id="KW-0812">Transmembrane</keyword>
<keyword evidence="1" id="KW-0472">Membrane</keyword>
<gene>
    <name evidence="2" type="ORF">SAMN05421788_10813</name>
</gene>
<accession>A0A173MEE0</accession>
<keyword evidence="3" id="KW-1185">Reference proteome</keyword>
<keyword evidence="1" id="KW-1133">Transmembrane helix</keyword>
<protein>
    <submittedName>
        <fullName evidence="2">Uncharacterized protein</fullName>
    </submittedName>
</protein>
<dbReference type="PROSITE" id="PS51257">
    <property type="entry name" value="PROKAR_LIPOPROTEIN"/>
    <property type="match status" value="1"/>
</dbReference>
<dbReference type="EMBL" id="FTOR01000008">
    <property type="protein sequence ID" value="SIT28378.1"/>
    <property type="molecule type" value="Genomic_DNA"/>
</dbReference>
<evidence type="ECO:0000313" key="2">
    <source>
        <dbReference type="EMBL" id="SIT28378.1"/>
    </source>
</evidence>
<evidence type="ECO:0000313" key="3">
    <source>
        <dbReference type="Proteomes" id="UP000186917"/>
    </source>
</evidence>
<dbReference type="Proteomes" id="UP000186917">
    <property type="component" value="Unassembled WGS sequence"/>
</dbReference>